<feature type="non-terminal residue" evidence="1">
    <location>
        <position position="112"/>
    </location>
</feature>
<reference evidence="1" key="1">
    <citation type="journal article" date="2014" name="Front. Microbiol.">
        <title>High frequency of phylogenetically diverse reductive dehalogenase-homologous genes in deep subseafloor sedimentary metagenomes.</title>
        <authorList>
            <person name="Kawai M."/>
            <person name="Futagami T."/>
            <person name="Toyoda A."/>
            <person name="Takaki Y."/>
            <person name="Nishi S."/>
            <person name="Hori S."/>
            <person name="Arai W."/>
            <person name="Tsubouchi T."/>
            <person name="Morono Y."/>
            <person name="Uchiyama I."/>
            <person name="Ito T."/>
            <person name="Fujiyama A."/>
            <person name="Inagaki F."/>
            <person name="Takami H."/>
        </authorList>
    </citation>
    <scope>NUCLEOTIDE SEQUENCE</scope>
    <source>
        <strain evidence="1">Expedition CK06-06</strain>
    </source>
</reference>
<dbReference type="SUPFAM" id="SSF49899">
    <property type="entry name" value="Concanavalin A-like lectins/glucanases"/>
    <property type="match status" value="1"/>
</dbReference>
<dbReference type="InterPro" id="IPR013320">
    <property type="entry name" value="ConA-like_dom_sf"/>
</dbReference>
<gene>
    <name evidence="1" type="ORF">S01H1_45873</name>
</gene>
<organism evidence="1">
    <name type="scientific">marine sediment metagenome</name>
    <dbReference type="NCBI Taxonomy" id="412755"/>
    <lineage>
        <taxon>unclassified sequences</taxon>
        <taxon>metagenomes</taxon>
        <taxon>ecological metagenomes</taxon>
    </lineage>
</organism>
<protein>
    <submittedName>
        <fullName evidence="1">Uncharacterized protein</fullName>
    </submittedName>
</protein>
<proteinExistence type="predicted"/>
<dbReference type="Gene3D" id="2.60.120.200">
    <property type="match status" value="1"/>
</dbReference>
<comment type="caution">
    <text evidence="1">The sequence shown here is derived from an EMBL/GenBank/DDBJ whole genome shotgun (WGS) entry which is preliminary data.</text>
</comment>
<dbReference type="EMBL" id="BARS01029345">
    <property type="protein sequence ID" value="GAG03444.1"/>
    <property type="molecule type" value="Genomic_DNA"/>
</dbReference>
<evidence type="ECO:0000313" key="1">
    <source>
        <dbReference type="EMBL" id="GAG03444.1"/>
    </source>
</evidence>
<sequence>MPLWLPQHDLIESRYDDDWELDSDSSLWRGCKLFLGGKGGGDLAVDSSLYGNHGTVLSGVTPATGLDRRGWDFPGTDDAVIDLGAGEYVEGATALTASVWFFLRSGGTTYSK</sequence>
<accession>X0UCE3</accession>
<name>X0UCE3_9ZZZZ</name>
<dbReference type="AlphaFoldDB" id="X0UCE3"/>